<gene>
    <name evidence="5" type="ORF">OXX778_LOCUS7873</name>
</gene>
<dbReference type="SMART" id="SM00223">
    <property type="entry name" value="APPLE"/>
    <property type="match status" value="2"/>
</dbReference>
<evidence type="ECO:0000256" key="2">
    <source>
        <dbReference type="ARBA" id="ARBA00023157"/>
    </source>
</evidence>
<dbReference type="OrthoDB" id="63193at2759"/>
<proteinExistence type="predicted"/>
<keyword evidence="1" id="KW-0677">Repeat</keyword>
<accession>A0A813UWH1</accession>
<name>A0A813UWH1_9BILA</name>
<dbReference type="EMBL" id="CAJNOC010001040">
    <property type="protein sequence ID" value="CAF0829198.1"/>
    <property type="molecule type" value="Genomic_DNA"/>
</dbReference>
<dbReference type="Gene3D" id="3.50.4.10">
    <property type="entry name" value="Hepatocyte Growth Factor"/>
    <property type="match status" value="2"/>
</dbReference>
<comment type="caution">
    <text evidence="5">The sequence shown here is derived from an EMBL/GenBank/DDBJ whole genome shotgun (WGS) entry which is preliminary data.</text>
</comment>
<dbReference type="SUPFAM" id="SSF57414">
    <property type="entry name" value="Hairpin loop containing domain-like"/>
    <property type="match status" value="1"/>
</dbReference>
<dbReference type="Pfam" id="PF14295">
    <property type="entry name" value="PAN_4"/>
    <property type="match status" value="2"/>
</dbReference>
<dbReference type="PROSITE" id="PS50948">
    <property type="entry name" value="PAN"/>
    <property type="match status" value="1"/>
</dbReference>
<reference evidence="5" key="1">
    <citation type="submission" date="2021-02" db="EMBL/GenBank/DDBJ databases">
        <authorList>
            <person name="Nowell W R."/>
        </authorList>
    </citation>
    <scope>NUCLEOTIDE SEQUENCE</scope>
    <source>
        <strain evidence="5">Ploen Becks lab</strain>
    </source>
</reference>
<evidence type="ECO:0000313" key="5">
    <source>
        <dbReference type="EMBL" id="CAF0829198.1"/>
    </source>
</evidence>
<keyword evidence="6" id="KW-1185">Reference proteome</keyword>
<dbReference type="Proteomes" id="UP000663879">
    <property type="component" value="Unassembled WGS sequence"/>
</dbReference>
<evidence type="ECO:0000313" key="6">
    <source>
        <dbReference type="Proteomes" id="UP000663879"/>
    </source>
</evidence>
<protein>
    <recommendedName>
        <fullName evidence="4">Apple domain-containing protein</fullName>
    </recommendedName>
</protein>
<dbReference type="GO" id="GO:0006508">
    <property type="term" value="P:proteolysis"/>
    <property type="evidence" value="ECO:0007669"/>
    <property type="project" value="InterPro"/>
</dbReference>
<organism evidence="5 6">
    <name type="scientific">Brachionus calyciflorus</name>
    <dbReference type="NCBI Taxonomy" id="104777"/>
    <lineage>
        <taxon>Eukaryota</taxon>
        <taxon>Metazoa</taxon>
        <taxon>Spiralia</taxon>
        <taxon>Gnathifera</taxon>
        <taxon>Rotifera</taxon>
        <taxon>Eurotatoria</taxon>
        <taxon>Monogononta</taxon>
        <taxon>Pseudotrocha</taxon>
        <taxon>Ploima</taxon>
        <taxon>Brachionidae</taxon>
        <taxon>Brachionus</taxon>
    </lineage>
</organism>
<dbReference type="GO" id="GO:0005576">
    <property type="term" value="C:extracellular region"/>
    <property type="evidence" value="ECO:0007669"/>
    <property type="project" value="InterPro"/>
</dbReference>
<evidence type="ECO:0000256" key="3">
    <source>
        <dbReference type="SAM" id="SignalP"/>
    </source>
</evidence>
<keyword evidence="2" id="KW-1015">Disulfide bond</keyword>
<feature type="signal peptide" evidence="3">
    <location>
        <begin position="1"/>
        <end position="16"/>
    </location>
</feature>
<evidence type="ECO:0000256" key="1">
    <source>
        <dbReference type="ARBA" id="ARBA00022737"/>
    </source>
</evidence>
<evidence type="ECO:0000259" key="4">
    <source>
        <dbReference type="PROSITE" id="PS50948"/>
    </source>
</evidence>
<keyword evidence="3" id="KW-0732">Signal</keyword>
<dbReference type="AlphaFoldDB" id="A0A813UWH1"/>
<dbReference type="InterPro" id="IPR000177">
    <property type="entry name" value="Apple"/>
</dbReference>
<dbReference type="InterPro" id="IPR003609">
    <property type="entry name" value="Pan_app"/>
</dbReference>
<feature type="chain" id="PRO_5033057140" description="Apple domain-containing protein" evidence="3">
    <location>
        <begin position="17"/>
        <end position="185"/>
    </location>
</feature>
<sequence>MFKIVLAISLLGVVFGQQCTFEANVDYFGNDLSASPCFVKSLDECCALCSKVPQCAAWTYQPSICACWIKYSVTERRTMSDGRFSGCRQNIFFTQPTLPPTHPPTLPPTHPPTCPCKEQQNVNFPGCDLKEQGNVSCSAECCQLCRQTYGCVAFAYYSTYKHCYLKSAVGTGLPQSLPGMIYGVL</sequence>
<feature type="domain" description="Apple" evidence="4">
    <location>
        <begin position="116"/>
        <end position="185"/>
    </location>
</feature>